<accession>A0A1W1I7Z9</accession>
<dbReference type="STRING" id="1325564.NSJP_2970"/>
<keyword evidence="11 16" id="KW-0067">ATP-binding</keyword>
<keyword evidence="18" id="KW-1185">Reference proteome</keyword>
<feature type="binding site" evidence="16">
    <location>
        <position position="134"/>
    </location>
    <ligand>
        <name>ATP</name>
        <dbReference type="ChEBI" id="CHEBI:30616"/>
    </ligand>
</feature>
<evidence type="ECO:0000256" key="1">
    <source>
        <dbReference type="ARBA" id="ARBA00001206"/>
    </source>
</evidence>
<dbReference type="NCBIfam" id="NF009848">
    <property type="entry name" value="PRK13318.1-6"/>
    <property type="match status" value="1"/>
</dbReference>
<keyword evidence="10 16" id="KW-0418">Kinase</keyword>
<sequence length="265" mass="28387">MAMLLVVDIGNTNIVWGVYDGPRLIAHWRLATDSKKTSDEYGILFTSLLRSVGTPPERMTGAIISSVVPALTGTFEELIGVYFRQRALVVGTEMDLGLTLRYANPREIGSDRLVNAAAAYHQYRQDLIVVDFGTATTFCAITAGAEYLGGVIAPGLSISAEALFTRAAKLSKVELTKPKSVIGTDTTASIQAGLLFGYAGLVDALVRRIEQEIGRQTLVIATGGLSAIIAPETVSIHKVEPLLTLQGLRLLYDRARGGPLPSIEI</sequence>
<evidence type="ECO:0000256" key="11">
    <source>
        <dbReference type="ARBA" id="ARBA00022840"/>
    </source>
</evidence>
<evidence type="ECO:0000256" key="3">
    <source>
        <dbReference type="ARBA" id="ARBA00004496"/>
    </source>
</evidence>
<keyword evidence="16" id="KW-0479">Metal-binding</keyword>
<evidence type="ECO:0000256" key="7">
    <source>
        <dbReference type="ARBA" id="ARBA00022490"/>
    </source>
</evidence>
<dbReference type="EMBL" id="LT828648">
    <property type="protein sequence ID" value="SLM49137.1"/>
    <property type="molecule type" value="Genomic_DNA"/>
</dbReference>
<dbReference type="KEGG" id="nja:NSJP_2970"/>
<evidence type="ECO:0000256" key="5">
    <source>
        <dbReference type="ARBA" id="ARBA00011738"/>
    </source>
</evidence>
<protein>
    <recommendedName>
        <fullName evidence="15 16">Type III pantothenate kinase</fullName>
        <ecNumber evidence="6 16">2.7.1.33</ecNumber>
    </recommendedName>
    <alternativeName>
        <fullName evidence="16">PanK-III</fullName>
    </alternativeName>
    <alternativeName>
        <fullName evidence="16">Pantothenic acid kinase</fullName>
    </alternativeName>
</protein>
<feature type="binding site" evidence="16">
    <location>
        <position position="102"/>
    </location>
    <ligand>
        <name>substrate</name>
    </ligand>
</feature>
<comment type="subcellular location">
    <subcellularLocation>
        <location evidence="3 16">Cytoplasm</location>
    </subcellularLocation>
</comment>
<evidence type="ECO:0000256" key="13">
    <source>
        <dbReference type="ARBA" id="ARBA00022993"/>
    </source>
</evidence>
<feature type="binding site" evidence="16">
    <location>
        <position position="131"/>
    </location>
    <ligand>
        <name>K(+)</name>
        <dbReference type="ChEBI" id="CHEBI:29103"/>
    </ligand>
</feature>
<dbReference type="GO" id="GO:0005737">
    <property type="term" value="C:cytoplasm"/>
    <property type="evidence" value="ECO:0007669"/>
    <property type="project" value="UniProtKB-SubCell"/>
</dbReference>
<comment type="catalytic activity">
    <reaction evidence="1 16">
        <text>(R)-pantothenate + ATP = (R)-4'-phosphopantothenate + ADP + H(+)</text>
        <dbReference type="Rhea" id="RHEA:16373"/>
        <dbReference type="ChEBI" id="CHEBI:10986"/>
        <dbReference type="ChEBI" id="CHEBI:15378"/>
        <dbReference type="ChEBI" id="CHEBI:29032"/>
        <dbReference type="ChEBI" id="CHEBI:30616"/>
        <dbReference type="ChEBI" id="CHEBI:456216"/>
        <dbReference type="EC" id="2.7.1.33"/>
    </reaction>
</comment>
<dbReference type="Pfam" id="PF03309">
    <property type="entry name" value="Pan_kinase"/>
    <property type="match status" value="1"/>
</dbReference>
<dbReference type="CDD" id="cd24015">
    <property type="entry name" value="ASKHA_NBD_PanK-III"/>
    <property type="match status" value="1"/>
</dbReference>
<dbReference type="InterPro" id="IPR004619">
    <property type="entry name" value="Type_III_PanK"/>
</dbReference>
<dbReference type="GO" id="GO:0004594">
    <property type="term" value="F:pantothenate kinase activity"/>
    <property type="evidence" value="ECO:0007669"/>
    <property type="project" value="UniProtKB-UniRule"/>
</dbReference>
<comment type="pathway">
    <text evidence="4 16">Cofactor biosynthesis; coenzyme A biosynthesis; CoA from (R)-pantothenate: step 1/5.</text>
</comment>
<dbReference type="HAMAP" id="MF_01274">
    <property type="entry name" value="Pantothen_kinase_3"/>
    <property type="match status" value="1"/>
</dbReference>
<evidence type="ECO:0000256" key="10">
    <source>
        <dbReference type="ARBA" id="ARBA00022777"/>
    </source>
</evidence>
<dbReference type="UniPathway" id="UPA00241">
    <property type="reaction ID" value="UER00352"/>
</dbReference>
<proteinExistence type="inferred from homology"/>
<evidence type="ECO:0000256" key="16">
    <source>
        <dbReference type="HAMAP-Rule" id="MF_01274"/>
    </source>
</evidence>
<keyword evidence="7 16" id="KW-0963">Cytoplasm</keyword>
<evidence type="ECO:0000313" key="18">
    <source>
        <dbReference type="Proteomes" id="UP000192042"/>
    </source>
</evidence>
<evidence type="ECO:0000256" key="2">
    <source>
        <dbReference type="ARBA" id="ARBA00001958"/>
    </source>
</evidence>
<feature type="binding site" evidence="16">
    <location>
        <position position="186"/>
    </location>
    <ligand>
        <name>substrate</name>
    </ligand>
</feature>
<evidence type="ECO:0000256" key="12">
    <source>
        <dbReference type="ARBA" id="ARBA00022958"/>
    </source>
</evidence>
<dbReference type="NCBIfam" id="NF009855">
    <property type="entry name" value="PRK13321.1"/>
    <property type="match status" value="1"/>
</dbReference>
<keyword evidence="8 16" id="KW-0808">Transferase</keyword>
<evidence type="ECO:0000256" key="4">
    <source>
        <dbReference type="ARBA" id="ARBA00005225"/>
    </source>
</evidence>
<dbReference type="InterPro" id="IPR043129">
    <property type="entry name" value="ATPase_NBD"/>
</dbReference>
<dbReference type="PANTHER" id="PTHR34265">
    <property type="entry name" value="TYPE III PANTOTHENATE KINASE"/>
    <property type="match status" value="1"/>
</dbReference>
<dbReference type="EC" id="2.7.1.33" evidence="6 16"/>
<dbReference type="NCBIfam" id="TIGR00671">
    <property type="entry name" value="baf"/>
    <property type="match status" value="1"/>
</dbReference>
<dbReference type="SUPFAM" id="SSF53067">
    <property type="entry name" value="Actin-like ATPase domain"/>
    <property type="match status" value="2"/>
</dbReference>
<feature type="binding site" evidence="16">
    <location>
        <begin position="8"/>
        <end position="15"/>
    </location>
    <ligand>
        <name>ATP</name>
        <dbReference type="ChEBI" id="CHEBI:30616"/>
    </ligand>
</feature>
<organism evidence="17 18">
    <name type="scientific">Nitrospira japonica</name>
    <dbReference type="NCBI Taxonomy" id="1325564"/>
    <lineage>
        <taxon>Bacteria</taxon>
        <taxon>Pseudomonadati</taxon>
        <taxon>Nitrospirota</taxon>
        <taxon>Nitrospiria</taxon>
        <taxon>Nitrospirales</taxon>
        <taxon>Nitrospiraceae</taxon>
        <taxon>Nitrospira</taxon>
    </lineage>
</organism>
<comment type="cofactor">
    <cofactor evidence="16">
        <name>NH4(+)</name>
        <dbReference type="ChEBI" id="CHEBI:28938"/>
    </cofactor>
    <cofactor evidence="16">
        <name>K(+)</name>
        <dbReference type="ChEBI" id="CHEBI:29103"/>
    </cofactor>
    <text evidence="16">A monovalent cation. Ammonium or potassium.</text>
</comment>
<keyword evidence="13 16" id="KW-0173">Coenzyme A biosynthesis</keyword>
<feature type="active site" description="Proton acceptor" evidence="16">
    <location>
        <position position="111"/>
    </location>
</feature>
<comment type="subunit">
    <text evidence="5 16">Homodimer.</text>
</comment>
<evidence type="ECO:0000256" key="6">
    <source>
        <dbReference type="ARBA" id="ARBA00012102"/>
    </source>
</evidence>
<dbReference type="PANTHER" id="PTHR34265:SF1">
    <property type="entry name" value="TYPE III PANTOTHENATE KINASE"/>
    <property type="match status" value="1"/>
</dbReference>
<feature type="binding site" evidence="16">
    <location>
        <begin position="109"/>
        <end position="112"/>
    </location>
    <ligand>
        <name>substrate</name>
    </ligand>
</feature>
<evidence type="ECO:0000256" key="8">
    <source>
        <dbReference type="ARBA" id="ARBA00022679"/>
    </source>
</evidence>
<dbReference type="Gene3D" id="3.30.420.40">
    <property type="match status" value="2"/>
</dbReference>
<dbReference type="AlphaFoldDB" id="A0A1W1I7Z9"/>
<comment type="function">
    <text evidence="16">Catalyzes the phosphorylation of pantothenate (Pan), the first step in CoA biosynthesis.</text>
</comment>
<evidence type="ECO:0000256" key="14">
    <source>
        <dbReference type="ARBA" id="ARBA00038036"/>
    </source>
</evidence>
<dbReference type="GO" id="GO:0005524">
    <property type="term" value="F:ATP binding"/>
    <property type="evidence" value="ECO:0007669"/>
    <property type="project" value="UniProtKB-UniRule"/>
</dbReference>
<comment type="similarity">
    <text evidence="14 16">Belongs to the type III pantothenate kinase family.</text>
</comment>
<name>A0A1W1I7Z9_9BACT</name>
<dbReference type="GO" id="GO:0015937">
    <property type="term" value="P:coenzyme A biosynthetic process"/>
    <property type="evidence" value="ECO:0007669"/>
    <property type="project" value="UniProtKB-UniRule"/>
</dbReference>
<dbReference type="GO" id="GO:0046872">
    <property type="term" value="F:metal ion binding"/>
    <property type="evidence" value="ECO:0007669"/>
    <property type="project" value="UniProtKB-KW"/>
</dbReference>
<dbReference type="Proteomes" id="UP000192042">
    <property type="component" value="Chromosome I"/>
</dbReference>
<evidence type="ECO:0000256" key="15">
    <source>
        <dbReference type="ARBA" id="ARBA00040883"/>
    </source>
</evidence>
<comment type="cofactor">
    <cofactor evidence="2">
        <name>K(+)</name>
        <dbReference type="ChEBI" id="CHEBI:29103"/>
    </cofactor>
</comment>
<keyword evidence="12 16" id="KW-0630">Potassium</keyword>
<keyword evidence="9 16" id="KW-0547">Nucleotide-binding</keyword>
<reference evidence="17 18" key="1">
    <citation type="submission" date="2017-03" db="EMBL/GenBank/DDBJ databases">
        <authorList>
            <person name="Afonso C.L."/>
            <person name="Miller P.J."/>
            <person name="Scott M.A."/>
            <person name="Spackman E."/>
            <person name="Goraichik I."/>
            <person name="Dimitrov K.M."/>
            <person name="Suarez D.L."/>
            <person name="Swayne D.E."/>
        </authorList>
    </citation>
    <scope>NUCLEOTIDE SEQUENCE [LARGE SCALE GENOMIC DNA]</scope>
    <source>
        <strain evidence="17">Genome sequencing of Nitrospira japonica strain NJ11</strain>
    </source>
</reference>
<evidence type="ECO:0000313" key="17">
    <source>
        <dbReference type="EMBL" id="SLM49137.1"/>
    </source>
</evidence>
<gene>
    <name evidence="16 17" type="primary">coaX</name>
    <name evidence="17" type="ORF">NSJP_2970</name>
</gene>
<evidence type="ECO:0000256" key="9">
    <source>
        <dbReference type="ARBA" id="ARBA00022741"/>
    </source>
</evidence>